<protein>
    <submittedName>
        <fullName evidence="3">Uncharacterized protein</fullName>
    </submittedName>
</protein>
<evidence type="ECO:0000313" key="3">
    <source>
        <dbReference type="WBParaSite" id="Gr19_v10_g10897.t1"/>
    </source>
</evidence>
<name>A0A914GVX9_GLORO</name>
<keyword evidence="2" id="KW-1185">Reference proteome</keyword>
<feature type="chain" id="PRO_5037846502" evidence="1">
    <location>
        <begin position="25"/>
        <end position="140"/>
    </location>
</feature>
<feature type="signal peptide" evidence="1">
    <location>
        <begin position="1"/>
        <end position="24"/>
    </location>
</feature>
<keyword evidence="1" id="KW-0732">Signal</keyword>
<dbReference type="AlphaFoldDB" id="A0A914GVX9"/>
<dbReference type="Proteomes" id="UP000887572">
    <property type="component" value="Unplaced"/>
</dbReference>
<dbReference type="WBParaSite" id="Gr19_v10_g10897.t1">
    <property type="protein sequence ID" value="Gr19_v10_g10897.t1"/>
    <property type="gene ID" value="Gr19_v10_g10897"/>
</dbReference>
<evidence type="ECO:0000313" key="2">
    <source>
        <dbReference type="Proteomes" id="UP000887572"/>
    </source>
</evidence>
<reference evidence="3" key="1">
    <citation type="submission" date="2022-11" db="UniProtKB">
        <authorList>
            <consortium name="WormBaseParasite"/>
        </authorList>
    </citation>
    <scope>IDENTIFICATION</scope>
</reference>
<organism evidence="2 3">
    <name type="scientific">Globodera rostochiensis</name>
    <name type="common">Golden nematode worm</name>
    <name type="synonym">Heterodera rostochiensis</name>
    <dbReference type="NCBI Taxonomy" id="31243"/>
    <lineage>
        <taxon>Eukaryota</taxon>
        <taxon>Metazoa</taxon>
        <taxon>Ecdysozoa</taxon>
        <taxon>Nematoda</taxon>
        <taxon>Chromadorea</taxon>
        <taxon>Rhabditida</taxon>
        <taxon>Tylenchina</taxon>
        <taxon>Tylenchomorpha</taxon>
        <taxon>Tylenchoidea</taxon>
        <taxon>Heteroderidae</taxon>
        <taxon>Heteroderinae</taxon>
        <taxon>Globodera</taxon>
    </lineage>
</organism>
<evidence type="ECO:0000256" key="1">
    <source>
        <dbReference type="SAM" id="SignalP"/>
    </source>
</evidence>
<accession>A0A914GVX9</accession>
<sequence>MSLITALLIVALAFLAGNVHQSEASCCCHCCKCCSCCTPCCNPPLLIKLPRTCPCCCKCCCPCCCCGGGNGRRKRRNVRMLWKRSVPFPQLQLPTLSGCQKWPMSASTPCNSCEQHTKAATKRDIVNLKDFMFPSLTKSD</sequence>
<proteinExistence type="predicted"/>